<comment type="caution">
    <text evidence="1">The sequence shown here is derived from an EMBL/GenBank/DDBJ whole genome shotgun (WGS) entry which is preliminary data.</text>
</comment>
<dbReference type="EMBL" id="LGUF01000010">
    <property type="protein sequence ID" value="KON83528.1"/>
    <property type="molecule type" value="Genomic_DNA"/>
</dbReference>
<dbReference type="Proteomes" id="UP000037109">
    <property type="component" value="Unassembled WGS sequence"/>
</dbReference>
<accession>A0A0M0G182</accession>
<protein>
    <submittedName>
        <fullName evidence="1">Uncharacterized protein</fullName>
    </submittedName>
</protein>
<evidence type="ECO:0000313" key="2">
    <source>
        <dbReference type="Proteomes" id="UP000037109"/>
    </source>
</evidence>
<name>A0A0M0G182_SPOGL</name>
<gene>
    <name evidence="1" type="ORF">AF332_27665</name>
</gene>
<organism evidence="1 2">
    <name type="scientific">Sporosarcina globispora</name>
    <name type="common">Bacillus globisporus</name>
    <dbReference type="NCBI Taxonomy" id="1459"/>
    <lineage>
        <taxon>Bacteria</taxon>
        <taxon>Bacillati</taxon>
        <taxon>Bacillota</taxon>
        <taxon>Bacilli</taxon>
        <taxon>Bacillales</taxon>
        <taxon>Caryophanaceae</taxon>
        <taxon>Sporosarcina</taxon>
    </lineage>
</organism>
<evidence type="ECO:0000313" key="1">
    <source>
        <dbReference type="EMBL" id="KON83528.1"/>
    </source>
</evidence>
<sequence length="65" mass="7629">MEFLLINTEYLIHPISTMFGEINNTDNHLIFFLRLKDRIVPKMQYSISEKKGLGISLDFLVSKRV</sequence>
<keyword evidence="2" id="KW-1185">Reference proteome</keyword>
<proteinExistence type="predicted"/>
<dbReference type="PATRIC" id="fig|1459.3.peg.6099"/>
<reference evidence="2" key="1">
    <citation type="submission" date="2015-07" db="EMBL/GenBank/DDBJ databases">
        <title>Fjat-10036 dsm4.</title>
        <authorList>
            <person name="Liu B."/>
            <person name="Wang J."/>
            <person name="Zhu Y."/>
            <person name="Liu G."/>
            <person name="Chen Q."/>
            <person name="Chen Z."/>
            <person name="Lan J."/>
            <person name="Che J."/>
            <person name="Ge C."/>
            <person name="Shi H."/>
            <person name="Pan Z."/>
            <person name="Liu X."/>
        </authorList>
    </citation>
    <scope>NUCLEOTIDE SEQUENCE [LARGE SCALE GENOMIC DNA]</scope>
    <source>
        <strain evidence="2">DSM 4</strain>
    </source>
</reference>
<dbReference type="AlphaFoldDB" id="A0A0M0G182"/>